<accession>A0ABD0P1F3</accession>
<proteinExistence type="predicted"/>
<sequence>LLSLLFEDLFKKFNSELKKIADQIIPKQRAAQFDVVKHMRQDQITNGMVNAIST</sequence>
<dbReference type="Proteomes" id="UP001529510">
    <property type="component" value="Unassembled WGS sequence"/>
</dbReference>
<protein>
    <recommendedName>
        <fullName evidence="3">Interferon gamma</fullName>
    </recommendedName>
</protein>
<feature type="non-terminal residue" evidence="1">
    <location>
        <position position="54"/>
    </location>
</feature>
<comment type="caution">
    <text evidence="1">The sequence shown here is derived from an EMBL/GenBank/DDBJ whole genome shotgun (WGS) entry which is preliminary data.</text>
</comment>
<dbReference type="EMBL" id="JAMKFB020000018">
    <property type="protein sequence ID" value="KAL0167859.1"/>
    <property type="molecule type" value="Genomic_DNA"/>
</dbReference>
<gene>
    <name evidence="1" type="ORF">M9458_036081</name>
</gene>
<reference evidence="1 2" key="1">
    <citation type="submission" date="2024-05" db="EMBL/GenBank/DDBJ databases">
        <title>Genome sequencing and assembly of Indian major carp, Cirrhinus mrigala (Hamilton, 1822).</title>
        <authorList>
            <person name="Mohindra V."/>
            <person name="Chowdhury L.M."/>
            <person name="Lal K."/>
            <person name="Jena J.K."/>
        </authorList>
    </citation>
    <scope>NUCLEOTIDE SEQUENCE [LARGE SCALE GENOMIC DNA]</scope>
    <source>
        <strain evidence="1">CM1030</strain>
        <tissue evidence="1">Blood</tissue>
    </source>
</reference>
<evidence type="ECO:0000313" key="2">
    <source>
        <dbReference type="Proteomes" id="UP001529510"/>
    </source>
</evidence>
<dbReference type="AlphaFoldDB" id="A0ABD0P1F3"/>
<organism evidence="1 2">
    <name type="scientific">Cirrhinus mrigala</name>
    <name type="common">Mrigala</name>
    <dbReference type="NCBI Taxonomy" id="683832"/>
    <lineage>
        <taxon>Eukaryota</taxon>
        <taxon>Metazoa</taxon>
        <taxon>Chordata</taxon>
        <taxon>Craniata</taxon>
        <taxon>Vertebrata</taxon>
        <taxon>Euteleostomi</taxon>
        <taxon>Actinopterygii</taxon>
        <taxon>Neopterygii</taxon>
        <taxon>Teleostei</taxon>
        <taxon>Ostariophysi</taxon>
        <taxon>Cypriniformes</taxon>
        <taxon>Cyprinidae</taxon>
        <taxon>Labeoninae</taxon>
        <taxon>Labeonini</taxon>
        <taxon>Cirrhinus</taxon>
    </lineage>
</organism>
<evidence type="ECO:0000313" key="1">
    <source>
        <dbReference type="EMBL" id="KAL0167859.1"/>
    </source>
</evidence>
<evidence type="ECO:0008006" key="3">
    <source>
        <dbReference type="Google" id="ProtNLM"/>
    </source>
</evidence>
<feature type="non-terminal residue" evidence="1">
    <location>
        <position position="1"/>
    </location>
</feature>
<keyword evidence="2" id="KW-1185">Reference proteome</keyword>
<name>A0ABD0P1F3_CIRMR</name>